<dbReference type="Pfam" id="PF00248">
    <property type="entry name" value="Aldo_ket_red"/>
    <property type="match status" value="1"/>
</dbReference>
<organism evidence="3 4">
    <name type="scientific">Actinomycetospora endophytica</name>
    <dbReference type="NCBI Taxonomy" id="2291215"/>
    <lineage>
        <taxon>Bacteria</taxon>
        <taxon>Bacillati</taxon>
        <taxon>Actinomycetota</taxon>
        <taxon>Actinomycetes</taxon>
        <taxon>Pseudonocardiales</taxon>
        <taxon>Pseudonocardiaceae</taxon>
        <taxon>Actinomycetospora</taxon>
    </lineage>
</organism>
<evidence type="ECO:0000259" key="2">
    <source>
        <dbReference type="Pfam" id="PF00248"/>
    </source>
</evidence>
<dbReference type="PANTHER" id="PTHR43625">
    <property type="entry name" value="AFLATOXIN B1 ALDEHYDE REDUCTASE"/>
    <property type="match status" value="1"/>
</dbReference>
<dbReference type="InterPro" id="IPR023210">
    <property type="entry name" value="NADP_OxRdtase_dom"/>
</dbReference>
<dbReference type="InterPro" id="IPR036812">
    <property type="entry name" value="NAD(P)_OxRdtase_dom_sf"/>
</dbReference>
<keyword evidence="1" id="KW-0560">Oxidoreductase</keyword>
<sequence length="332" mass="35065">MTALPTRTLGDLTTSAIGVGAMVLSPGMYGEIDDAAGEAALRAAVDAGATLVDTSDGYGPDGHNERLVGRALAPVRDEVVIATKFGFRVPDGEPAHRFEVGLEFGELAVNADPRLVRGYAEQSLRELGTDRIDLYYPHFPDPQVPIEDTVGAVADLIAAGAVRHLGLSNVDAATLRRAHAVHPVSAVQTQWAMWHRPEPDLLDAADELGIGIVAWSPLGSGFLTGAVSGLAADDFRNNIDRFAHLQANNDRYAPVRSIAAELGITPAQLALAWLLARHPHVVPIPGSRTPSHIVENLDAARVRLGDDELARVDAALADFVPQGTVDVFGGAS</sequence>
<comment type="caution">
    <text evidence="3">The sequence shown here is derived from an EMBL/GenBank/DDBJ whole genome shotgun (WGS) entry which is preliminary data.</text>
</comment>
<evidence type="ECO:0000313" key="4">
    <source>
        <dbReference type="Proteomes" id="UP001199469"/>
    </source>
</evidence>
<evidence type="ECO:0000256" key="1">
    <source>
        <dbReference type="ARBA" id="ARBA00023002"/>
    </source>
</evidence>
<dbReference type="SUPFAM" id="SSF51430">
    <property type="entry name" value="NAD(P)-linked oxidoreductase"/>
    <property type="match status" value="1"/>
</dbReference>
<protein>
    <submittedName>
        <fullName evidence="3">Aldo/keto reductase</fullName>
    </submittedName>
</protein>
<evidence type="ECO:0000313" key="3">
    <source>
        <dbReference type="EMBL" id="MCD2193885.1"/>
    </source>
</evidence>
<dbReference type="Proteomes" id="UP001199469">
    <property type="component" value="Unassembled WGS sequence"/>
</dbReference>
<dbReference type="EMBL" id="JAJNDB010000002">
    <property type="protein sequence ID" value="MCD2193885.1"/>
    <property type="molecule type" value="Genomic_DNA"/>
</dbReference>
<dbReference type="Gene3D" id="3.20.20.100">
    <property type="entry name" value="NADP-dependent oxidoreductase domain"/>
    <property type="match status" value="1"/>
</dbReference>
<gene>
    <name evidence="3" type="ORF">LQ327_10915</name>
</gene>
<keyword evidence="4" id="KW-1185">Reference proteome</keyword>
<dbReference type="PANTHER" id="PTHR43625:SF77">
    <property type="entry name" value="ALDO-KETO REDUCTASE"/>
    <property type="match status" value="1"/>
</dbReference>
<proteinExistence type="predicted"/>
<dbReference type="InterPro" id="IPR050791">
    <property type="entry name" value="Aldo-Keto_reductase"/>
</dbReference>
<feature type="domain" description="NADP-dependent oxidoreductase" evidence="2">
    <location>
        <begin position="17"/>
        <end position="316"/>
    </location>
</feature>
<reference evidence="3 4" key="1">
    <citation type="submission" date="2021-11" db="EMBL/GenBank/DDBJ databases">
        <title>Draft genome sequence of Actinomycetospora sp. SF1 isolated from the rhizosphere soil.</title>
        <authorList>
            <person name="Duangmal K."/>
            <person name="Chantavorakit T."/>
        </authorList>
    </citation>
    <scope>NUCLEOTIDE SEQUENCE [LARGE SCALE GENOMIC DNA]</scope>
    <source>
        <strain evidence="3 4">TBRC 5722</strain>
    </source>
</reference>
<name>A0ABS8P6L0_9PSEU</name>
<accession>A0ABS8P6L0</accession>
<dbReference type="RefSeq" id="WP_230733262.1">
    <property type="nucleotide sequence ID" value="NZ_JAJNDB010000002.1"/>
</dbReference>